<comment type="similarity">
    <text evidence="1">Belongs to the BlaI transcriptional regulatory family.</text>
</comment>
<accession>A0A0K0XV05</accession>
<dbReference type="STRING" id="1579979.WM2015_1139"/>
<evidence type="ECO:0000313" key="5">
    <source>
        <dbReference type="EMBL" id="AKS41513.1"/>
    </source>
</evidence>
<dbReference type="EMBL" id="CP012154">
    <property type="protein sequence ID" value="AKS41513.1"/>
    <property type="molecule type" value="Genomic_DNA"/>
</dbReference>
<dbReference type="Pfam" id="PF03965">
    <property type="entry name" value="Penicillinase_R"/>
    <property type="match status" value="1"/>
</dbReference>
<name>A0A0K0XV05_9GAMM</name>
<dbReference type="GO" id="GO:0045892">
    <property type="term" value="P:negative regulation of DNA-templated transcription"/>
    <property type="evidence" value="ECO:0007669"/>
    <property type="project" value="InterPro"/>
</dbReference>
<dbReference type="GO" id="GO:0003677">
    <property type="term" value="F:DNA binding"/>
    <property type="evidence" value="ECO:0007669"/>
    <property type="project" value="UniProtKB-KW"/>
</dbReference>
<dbReference type="Gene3D" id="1.10.4040.10">
    <property type="entry name" value="Penicillinase repressor domain"/>
    <property type="match status" value="1"/>
</dbReference>
<protein>
    <submittedName>
        <fullName evidence="5">CopY family transcriptional repressor</fullName>
    </submittedName>
</protein>
<evidence type="ECO:0000256" key="4">
    <source>
        <dbReference type="ARBA" id="ARBA00023163"/>
    </source>
</evidence>
<dbReference type="InterPro" id="IPR005650">
    <property type="entry name" value="BlaI_family"/>
</dbReference>
<dbReference type="SUPFAM" id="SSF46785">
    <property type="entry name" value="Winged helix' DNA-binding domain"/>
    <property type="match status" value="1"/>
</dbReference>
<dbReference type="InterPro" id="IPR036388">
    <property type="entry name" value="WH-like_DNA-bd_sf"/>
</dbReference>
<dbReference type="PIRSF" id="PIRSF019455">
    <property type="entry name" value="CopR_AtkY"/>
    <property type="match status" value="1"/>
</dbReference>
<evidence type="ECO:0000256" key="3">
    <source>
        <dbReference type="ARBA" id="ARBA00023125"/>
    </source>
</evidence>
<dbReference type="Gene3D" id="1.10.10.10">
    <property type="entry name" value="Winged helix-like DNA-binding domain superfamily/Winged helix DNA-binding domain"/>
    <property type="match status" value="1"/>
</dbReference>
<dbReference type="RefSeq" id="WP_049725150.1">
    <property type="nucleotide sequence ID" value="NZ_CP012154.1"/>
</dbReference>
<keyword evidence="4" id="KW-0804">Transcription</keyword>
<keyword evidence="2" id="KW-0805">Transcription regulation</keyword>
<keyword evidence="3" id="KW-0238">DNA-binding</keyword>
<evidence type="ECO:0000256" key="1">
    <source>
        <dbReference type="ARBA" id="ARBA00011046"/>
    </source>
</evidence>
<organism evidence="5 6">
    <name type="scientific">Wenzhouxiangella marina</name>
    <dbReference type="NCBI Taxonomy" id="1579979"/>
    <lineage>
        <taxon>Bacteria</taxon>
        <taxon>Pseudomonadati</taxon>
        <taxon>Pseudomonadota</taxon>
        <taxon>Gammaproteobacteria</taxon>
        <taxon>Chromatiales</taxon>
        <taxon>Wenzhouxiangellaceae</taxon>
        <taxon>Wenzhouxiangella</taxon>
    </lineage>
</organism>
<gene>
    <name evidence="5" type="ORF">WM2015_1139</name>
</gene>
<evidence type="ECO:0000313" key="6">
    <source>
        <dbReference type="Proteomes" id="UP000066624"/>
    </source>
</evidence>
<dbReference type="AlphaFoldDB" id="A0A0K0XV05"/>
<keyword evidence="6" id="KW-1185">Reference proteome</keyword>
<dbReference type="KEGG" id="wma:WM2015_1139"/>
<dbReference type="Proteomes" id="UP000066624">
    <property type="component" value="Chromosome"/>
</dbReference>
<dbReference type="InterPro" id="IPR036390">
    <property type="entry name" value="WH_DNA-bd_sf"/>
</dbReference>
<proteinExistence type="inferred from homology"/>
<evidence type="ECO:0000256" key="2">
    <source>
        <dbReference type="ARBA" id="ARBA00023015"/>
    </source>
</evidence>
<dbReference type="OrthoDB" id="279010at2"/>
<reference evidence="6" key="1">
    <citation type="submission" date="2015-07" db="EMBL/GenBank/DDBJ databases">
        <authorList>
            <person name="Kim K.M."/>
        </authorList>
    </citation>
    <scope>NUCLEOTIDE SEQUENCE [LARGE SCALE GENOMIC DNA]</scope>
    <source>
        <strain evidence="6">KCTC 42284</strain>
    </source>
</reference>
<sequence>MPEYPITESERLIMEAVWASSPRTSAEIVTAVMQNEDWSPKTVHTLIGRLVKKGMLRREGEGRSYQYEACISRDEYVRSKSRGLVETLFRGRVAPLVAAFAEDEAISREDLDELRAVLDEFEKRGGGQ</sequence>